<reference evidence="3 4" key="1">
    <citation type="submission" date="2020-01" db="EMBL/GenBank/DDBJ databases">
        <title>Insect and environment-associated Actinomycetes.</title>
        <authorList>
            <person name="Currrie C."/>
            <person name="Chevrette M."/>
            <person name="Carlson C."/>
            <person name="Stubbendieck R."/>
            <person name="Wendt-Pienkowski E."/>
        </authorList>
    </citation>
    <scope>NUCLEOTIDE SEQUENCE [LARGE SCALE GENOMIC DNA]</scope>
    <source>
        <strain evidence="3 4">SID8189</strain>
    </source>
</reference>
<accession>A0A9X5CK32</accession>
<organism evidence="3 4">
    <name type="scientific">Actinospica acidiphila</name>
    <dbReference type="NCBI Taxonomy" id="304899"/>
    <lineage>
        <taxon>Bacteria</taxon>
        <taxon>Bacillati</taxon>
        <taxon>Actinomycetota</taxon>
        <taxon>Actinomycetes</taxon>
        <taxon>Catenulisporales</taxon>
        <taxon>Actinospicaceae</taxon>
        <taxon>Actinospica</taxon>
    </lineage>
</organism>
<dbReference type="RefSeq" id="WP_163089117.1">
    <property type="nucleotide sequence ID" value="NZ_JAAGNA010000535.1"/>
</dbReference>
<protein>
    <submittedName>
        <fullName evidence="3">DUF3592 domain-containing protein</fullName>
    </submittedName>
</protein>
<keyword evidence="2" id="KW-0812">Transmembrane</keyword>
<evidence type="ECO:0000256" key="1">
    <source>
        <dbReference type="SAM" id="MobiDB-lite"/>
    </source>
</evidence>
<feature type="transmembrane region" description="Helical" evidence="2">
    <location>
        <begin position="167"/>
        <end position="188"/>
    </location>
</feature>
<keyword evidence="4" id="KW-1185">Reference proteome</keyword>
<gene>
    <name evidence="3" type="ORF">G3I18_15360</name>
</gene>
<dbReference type="Proteomes" id="UP000471745">
    <property type="component" value="Unassembled WGS sequence"/>
</dbReference>
<sequence length="204" mass="22613">MQKKEPLPVGKKKKRRPRRENWTRPPLSAERRAAEEEWRRSRAALNQPPLPQKRLIATLFGLALVTLTAFLMFLLPGRSLVNDLRSRGISVVAEVTAASKNKYGDAGNVKVRFDGPDGTVETELHDWGGKRPEGLRAGAAVPVTYDPQEPTRVLTTRWVEDPPTATLPMLVTAVLTPLLLSGAVFLVVRRRRLLKAGEQADPTA</sequence>
<proteinExistence type="predicted"/>
<keyword evidence="2" id="KW-1133">Transmembrane helix</keyword>
<keyword evidence="2" id="KW-0472">Membrane</keyword>
<feature type="region of interest" description="Disordered" evidence="1">
    <location>
        <begin position="1"/>
        <end position="34"/>
    </location>
</feature>
<comment type="caution">
    <text evidence="3">The sequence shown here is derived from an EMBL/GenBank/DDBJ whole genome shotgun (WGS) entry which is preliminary data.</text>
</comment>
<evidence type="ECO:0000313" key="3">
    <source>
        <dbReference type="EMBL" id="NEC49946.1"/>
    </source>
</evidence>
<evidence type="ECO:0000313" key="4">
    <source>
        <dbReference type="Proteomes" id="UP000471745"/>
    </source>
</evidence>
<evidence type="ECO:0000256" key="2">
    <source>
        <dbReference type="SAM" id="Phobius"/>
    </source>
</evidence>
<dbReference type="EMBL" id="JAAGNA010000535">
    <property type="protein sequence ID" value="NEC49946.1"/>
    <property type="molecule type" value="Genomic_DNA"/>
</dbReference>
<dbReference type="AlphaFoldDB" id="A0A9X5CK32"/>
<feature type="transmembrane region" description="Helical" evidence="2">
    <location>
        <begin position="55"/>
        <end position="75"/>
    </location>
</feature>
<name>A0A9X5CK32_9ACTN</name>